<evidence type="ECO:0000313" key="2">
    <source>
        <dbReference type="Proteomes" id="UP000008553"/>
    </source>
</evidence>
<proteinExistence type="predicted"/>
<name>Q7RD90_PLAYO</name>
<evidence type="ECO:0000313" key="1">
    <source>
        <dbReference type="EMBL" id="EAA17569.1"/>
    </source>
</evidence>
<dbReference type="Proteomes" id="UP000008553">
    <property type="component" value="Unassembled WGS sequence"/>
</dbReference>
<reference evidence="1 2" key="1">
    <citation type="journal article" date="2002" name="Nature">
        <title>Genome sequence and comparative analysis of the model rodent malaria parasite Plasmodium yoelii yoelii.</title>
        <authorList>
            <person name="Carlton J.M."/>
            <person name="Angiuoli S.V."/>
            <person name="Suh B.B."/>
            <person name="Kooij T.W."/>
            <person name="Pertea M."/>
            <person name="Silva J.C."/>
            <person name="Ermolaeva M.D."/>
            <person name="Allen J.E."/>
            <person name="Selengut J.D."/>
            <person name="Koo H.L."/>
            <person name="Peterson J.D."/>
            <person name="Pop M."/>
            <person name="Kosack D.S."/>
            <person name="Shumway M.F."/>
            <person name="Bidwell S.L."/>
            <person name="Shallom S.J."/>
            <person name="van Aken S.E."/>
            <person name="Riedmuller S.B."/>
            <person name="Feldblyum T.V."/>
            <person name="Cho J.K."/>
            <person name="Quackenbush J."/>
            <person name="Sedegah M."/>
            <person name="Shoaibi A."/>
            <person name="Cummings L.M."/>
            <person name="Florens L."/>
            <person name="Yates J.R."/>
            <person name="Raine J.D."/>
            <person name="Sinden R.E."/>
            <person name="Harris M.A."/>
            <person name="Cunningham D.A."/>
            <person name="Preiser P.R."/>
            <person name="Bergman L.W."/>
            <person name="Vaidya A.B."/>
            <person name="van Lin L.H."/>
            <person name="Janse C.J."/>
            <person name="Waters A.P."/>
            <person name="Smith H.O."/>
            <person name="White O.R."/>
            <person name="Salzberg S.L."/>
            <person name="Venter J.C."/>
            <person name="Fraser C.M."/>
            <person name="Hoffman S.L."/>
            <person name="Gardner M.J."/>
            <person name="Carucci D.J."/>
        </authorList>
    </citation>
    <scope>NUCLEOTIDE SEQUENCE [LARGE SCALE GENOMIC DNA]</scope>
    <source>
        <strain evidence="1 2">17XNL</strain>
    </source>
</reference>
<keyword evidence="2" id="KW-1185">Reference proteome</keyword>
<organism evidence="1 2">
    <name type="scientific">Plasmodium yoelii yoelii</name>
    <dbReference type="NCBI Taxonomy" id="73239"/>
    <lineage>
        <taxon>Eukaryota</taxon>
        <taxon>Sar</taxon>
        <taxon>Alveolata</taxon>
        <taxon>Apicomplexa</taxon>
        <taxon>Aconoidasida</taxon>
        <taxon>Haemosporida</taxon>
        <taxon>Plasmodiidae</taxon>
        <taxon>Plasmodium</taxon>
        <taxon>Plasmodium (Vinckeia)</taxon>
    </lineage>
</organism>
<dbReference type="PaxDb" id="73239-Q7RD90"/>
<sequence>MKKKKVVKLKDEYVPKGNYISKDALLTNIFLETNENEITKIESQNSHIVTNCISKLQKKNIQTKLKGLNVGFQIR</sequence>
<dbReference type="AlphaFoldDB" id="Q7RD90"/>
<protein>
    <submittedName>
        <fullName evidence="1">Uncharacterized protein</fullName>
    </submittedName>
</protein>
<comment type="caution">
    <text evidence="1">The sequence shown here is derived from an EMBL/GenBank/DDBJ whole genome shotgun (WGS) entry which is preliminary data.</text>
</comment>
<dbReference type="EMBL" id="AABL01001768">
    <property type="protein sequence ID" value="EAA17569.1"/>
    <property type="molecule type" value="Genomic_DNA"/>
</dbReference>
<gene>
    <name evidence="1" type="ORF">PY05534</name>
</gene>
<dbReference type="STRING" id="73239.Q7RD90"/>
<accession>Q7RD90</accession>
<dbReference type="InParanoid" id="Q7RD90"/>